<dbReference type="SUPFAM" id="SSF56281">
    <property type="entry name" value="Metallo-hydrolase/oxidoreductase"/>
    <property type="match status" value="1"/>
</dbReference>
<evidence type="ECO:0000256" key="5">
    <source>
        <dbReference type="ARBA" id="ARBA00022801"/>
    </source>
</evidence>
<comment type="caution">
    <text evidence="9">The sequence shown here is derived from an EMBL/GenBank/DDBJ whole genome shotgun (WGS) entry which is preliminary data.</text>
</comment>
<comment type="catalytic activity">
    <reaction evidence="1 7">
        <text>an S-(2-hydroxyacyl)glutathione + H2O = a 2-hydroxy carboxylate + glutathione + H(+)</text>
        <dbReference type="Rhea" id="RHEA:21864"/>
        <dbReference type="ChEBI" id="CHEBI:15377"/>
        <dbReference type="ChEBI" id="CHEBI:15378"/>
        <dbReference type="ChEBI" id="CHEBI:57925"/>
        <dbReference type="ChEBI" id="CHEBI:58896"/>
        <dbReference type="ChEBI" id="CHEBI:71261"/>
        <dbReference type="EC" id="3.1.2.6"/>
    </reaction>
</comment>
<dbReference type="PANTHER" id="PTHR43705:SF1">
    <property type="entry name" value="HYDROXYACYLGLUTATHIONE HYDROLASE GLOB"/>
    <property type="match status" value="1"/>
</dbReference>
<feature type="binding site" evidence="7">
    <location>
        <position position="142"/>
    </location>
    <ligand>
        <name>Zn(2+)</name>
        <dbReference type="ChEBI" id="CHEBI:29105"/>
        <label>1</label>
    </ligand>
</feature>
<feature type="binding site" evidence="7">
    <location>
        <position position="121"/>
    </location>
    <ligand>
        <name>Zn(2+)</name>
        <dbReference type="ChEBI" id="CHEBI:29105"/>
        <label>1</label>
    </ligand>
</feature>
<evidence type="ECO:0000256" key="7">
    <source>
        <dbReference type="HAMAP-Rule" id="MF_01374"/>
    </source>
</evidence>
<evidence type="ECO:0000256" key="1">
    <source>
        <dbReference type="ARBA" id="ARBA00001623"/>
    </source>
</evidence>
<accession>A0A261VUP3</accession>
<comment type="similarity">
    <text evidence="3 7">Belongs to the metallo-beta-lactamase superfamily. Glyoxalase II family.</text>
</comment>
<dbReference type="InterPro" id="IPR035680">
    <property type="entry name" value="Clx_II_MBL"/>
</dbReference>
<dbReference type="EC" id="3.1.2.6" evidence="7"/>
<feature type="binding site" evidence="7">
    <location>
        <position position="68"/>
    </location>
    <ligand>
        <name>Zn(2+)</name>
        <dbReference type="ChEBI" id="CHEBI:29105"/>
        <label>2</label>
    </ligand>
</feature>
<evidence type="ECO:0000313" key="10">
    <source>
        <dbReference type="Proteomes" id="UP000216429"/>
    </source>
</evidence>
<organism evidence="9 10">
    <name type="scientific">Bordetella genomosp. 12</name>
    <dbReference type="NCBI Taxonomy" id="463035"/>
    <lineage>
        <taxon>Bacteria</taxon>
        <taxon>Pseudomonadati</taxon>
        <taxon>Pseudomonadota</taxon>
        <taxon>Betaproteobacteria</taxon>
        <taxon>Burkholderiales</taxon>
        <taxon>Alcaligenaceae</taxon>
        <taxon>Bordetella</taxon>
    </lineage>
</organism>
<comment type="pathway">
    <text evidence="2 7">Secondary metabolite metabolism; methylglyoxal degradation; (R)-lactate from methylglyoxal: step 2/2.</text>
</comment>
<feature type="binding site" evidence="7">
    <location>
        <position position="65"/>
    </location>
    <ligand>
        <name>Zn(2+)</name>
        <dbReference type="ChEBI" id="CHEBI:29105"/>
        <label>1</label>
    </ligand>
</feature>
<proteinExistence type="inferred from homology"/>
<dbReference type="InterPro" id="IPR036866">
    <property type="entry name" value="RibonucZ/Hydroxyglut_hydro"/>
</dbReference>
<reference evidence="10" key="1">
    <citation type="submission" date="2017-05" db="EMBL/GenBank/DDBJ databases">
        <title>Complete and WGS of Bordetella genogroups.</title>
        <authorList>
            <person name="Spilker T."/>
            <person name="Lipuma J."/>
        </authorList>
    </citation>
    <scope>NUCLEOTIDE SEQUENCE [LARGE SCALE GENOMIC DNA]</scope>
    <source>
        <strain evidence="10">AU6712</strain>
    </source>
</reference>
<dbReference type="InterPro" id="IPR032282">
    <property type="entry name" value="HAGH_C"/>
</dbReference>
<dbReference type="Pfam" id="PF00753">
    <property type="entry name" value="Lactamase_B"/>
    <property type="match status" value="1"/>
</dbReference>
<comment type="function">
    <text evidence="7">Thiolesterase that catalyzes the hydrolysis of S-D-lactoyl-glutathione to form glutathione and D-lactic acid.</text>
</comment>
<dbReference type="InterPro" id="IPR001279">
    <property type="entry name" value="Metallo-B-lactamas"/>
</dbReference>
<keyword evidence="4 7" id="KW-0479">Metal-binding</keyword>
<evidence type="ECO:0000259" key="8">
    <source>
        <dbReference type="SMART" id="SM00849"/>
    </source>
</evidence>
<dbReference type="GO" id="GO:0019243">
    <property type="term" value="P:methylglyoxal catabolic process to D-lactate via S-lactoyl-glutathione"/>
    <property type="evidence" value="ECO:0007669"/>
    <property type="project" value="UniProtKB-UniRule"/>
</dbReference>
<dbReference type="NCBIfam" id="TIGR03413">
    <property type="entry name" value="GSH_gloB"/>
    <property type="match status" value="1"/>
</dbReference>
<dbReference type="AlphaFoldDB" id="A0A261VUP3"/>
<protein>
    <recommendedName>
        <fullName evidence="7">Hydroxyacylglutathione hydrolase</fullName>
        <ecNumber evidence="7">3.1.2.6</ecNumber>
    </recommendedName>
    <alternativeName>
        <fullName evidence="7">Glyoxalase II</fullName>
        <shortName evidence="7">Glx II</shortName>
    </alternativeName>
</protein>
<dbReference type="EMBL" id="NEVU01000001">
    <property type="protein sequence ID" value="OZI77547.1"/>
    <property type="molecule type" value="Genomic_DNA"/>
</dbReference>
<dbReference type="InterPro" id="IPR050110">
    <property type="entry name" value="Glyoxalase_II_hydrolase"/>
</dbReference>
<comment type="subunit">
    <text evidence="7">Monomer.</text>
</comment>
<keyword evidence="10" id="KW-1185">Reference proteome</keyword>
<evidence type="ECO:0000256" key="4">
    <source>
        <dbReference type="ARBA" id="ARBA00022723"/>
    </source>
</evidence>
<feature type="binding site" evidence="7">
    <location>
        <position position="67"/>
    </location>
    <ligand>
        <name>Zn(2+)</name>
        <dbReference type="ChEBI" id="CHEBI:29105"/>
        <label>2</label>
    </ligand>
</feature>
<dbReference type="UniPathway" id="UPA00619">
    <property type="reaction ID" value="UER00676"/>
</dbReference>
<dbReference type="InterPro" id="IPR017782">
    <property type="entry name" value="Hydroxyacylglutathione_Hdrlase"/>
</dbReference>
<dbReference type="OrthoDB" id="9802248at2"/>
<sequence>MPAHTLTSGHASLVVPIEAFTDNYIWAVVRDGDAVVVDPGQAQPVQDFLQRHGLRLRAILLTHHHADHVGGVLQLRAAAAVPVYGPARESLPHCDFRMQEGDLVDIPELGLSLTVLDVPGHTAGHIAYVGHAGDLPLLFCGDTLFAGGCGRLFEGTPAQMHASLEKLGTLPEDTQVFCAHEYTLANLRWATTVEPANPALQLWQEQARQMRADGRPTLPTSIGKERATNPFLRTQQAEVAKAALTWAGHPLSSSVDVFAALRDWKNNFK</sequence>
<dbReference type="GO" id="GO:0046872">
    <property type="term" value="F:metal ion binding"/>
    <property type="evidence" value="ECO:0007669"/>
    <property type="project" value="UniProtKB-KW"/>
</dbReference>
<dbReference type="RefSeq" id="WP_094810264.1">
    <property type="nucleotide sequence ID" value="NZ_NEVU01000001.1"/>
</dbReference>
<dbReference type="HAMAP" id="MF_01374">
    <property type="entry name" value="Glyoxalase_2"/>
    <property type="match status" value="1"/>
</dbReference>
<dbReference type="GO" id="GO:0004416">
    <property type="term" value="F:hydroxyacylglutathione hydrolase activity"/>
    <property type="evidence" value="ECO:0007669"/>
    <property type="project" value="UniProtKB-UniRule"/>
</dbReference>
<feature type="binding site" evidence="7">
    <location>
        <position position="180"/>
    </location>
    <ligand>
        <name>Zn(2+)</name>
        <dbReference type="ChEBI" id="CHEBI:29105"/>
        <label>2</label>
    </ligand>
</feature>
<dbReference type="PANTHER" id="PTHR43705">
    <property type="entry name" value="HYDROXYACYLGLUTATHIONE HYDROLASE"/>
    <property type="match status" value="1"/>
</dbReference>
<feature type="domain" description="Metallo-beta-lactamase" evidence="8">
    <location>
        <begin position="22"/>
        <end position="180"/>
    </location>
</feature>
<dbReference type="SMART" id="SM00849">
    <property type="entry name" value="Lactamase_B"/>
    <property type="match status" value="1"/>
</dbReference>
<dbReference type="PIRSF" id="PIRSF005457">
    <property type="entry name" value="Glx"/>
    <property type="match status" value="1"/>
</dbReference>
<evidence type="ECO:0000256" key="2">
    <source>
        <dbReference type="ARBA" id="ARBA00004963"/>
    </source>
</evidence>
<dbReference type="CDD" id="cd07723">
    <property type="entry name" value="hydroxyacylglutathione_hydrolase_MBL-fold"/>
    <property type="match status" value="1"/>
</dbReference>
<dbReference type="Gene3D" id="3.60.15.10">
    <property type="entry name" value="Ribonuclease Z/Hydroxyacylglutathione hydrolase-like"/>
    <property type="match status" value="1"/>
</dbReference>
<evidence type="ECO:0000313" key="9">
    <source>
        <dbReference type="EMBL" id="OZI77547.1"/>
    </source>
</evidence>
<comment type="cofactor">
    <cofactor evidence="7">
        <name>Zn(2+)</name>
        <dbReference type="ChEBI" id="CHEBI:29105"/>
    </cofactor>
    <text evidence="7">Binds 2 Zn(2+) ions per subunit.</text>
</comment>
<dbReference type="Pfam" id="PF16123">
    <property type="entry name" value="HAGH_C"/>
    <property type="match status" value="1"/>
</dbReference>
<name>A0A261VUP3_9BORD</name>
<dbReference type="Proteomes" id="UP000216429">
    <property type="component" value="Unassembled WGS sequence"/>
</dbReference>
<gene>
    <name evidence="7" type="primary">gloB</name>
    <name evidence="9" type="ORF">CAL22_03125</name>
</gene>
<evidence type="ECO:0000256" key="3">
    <source>
        <dbReference type="ARBA" id="ARBA00006759"/>
    </source>
</evidence>
<feature type="binding site" evidence="7">
    <location>
        <position position="63"/>
    </location>
    <ligand>
        <name>Zn(2+)</name>
        <dbReference type="ChEBI" id="CHEBI:29105"/>
        <label>1</label>
    </ligand>
</feature>
<keyword evidence="5 7" id="KW-0378">Hydrolase</keyword>
<keyword evidence="6 7" id="KW-0862">Zinc</keyword>
<feature type="binding site" evidence="7">
    <location>
        <position position="142"/>
    </location>
    <ligand>
        <name>Zn(2+)</name>
        <dbReference type="ChEBI" id="CHEBI:29105"/>
        <label>2</label>
    </ligand>
</feature>
<evidence type="ECO:0000256" key="6">
    <source>
        <dbReference type="ARBA" id="ARBA00022833"/>
    </source>
</evidence>